<evidence type="ECO:0000256" key="1">
    <source>
        <dbReference type="SAM" id="MobiDB-lite"/>
    </source>
</evidence>
<reference evidence="4" key="1">
    <citation type="journal article" date="2017" name="Nat. Commun.">
        <title>The asparagus genome sheds light on the origin and evolution of a young Y chromosome.</title>
        <authorList>
            <person name="Harkess A."/>
            <person name="Zhou J."/>
            <person name="Xu C."/>
            <person name="Bowers J.E."/>
            <person name="Van der Hulst R."/>
            <person name="Ayyampalayam S."/>
            <person name="Mercati F."/>
            <person name="Riccardi P."/>
            <person name="McKain M.R."/>
            <person name="Kakrana A."/>
            <person name="Tang H."/>
            <person name="Ray J."/>
            <person name="Groenendijk J."/>
            <person name="Arikit S."/>
            <person name="Mathioni S.M."/>
            <person name="Nakano M."/>
            <person name="Shan H."/>
            <person name="Telgmann-Rauber A."/>
            <person name="Kanno A."/>
            <person name="Yue Z."/>
            <person name="Chen H."/>
            <person name="Li W."/>
            <person name="Chen Y."/>
            <person name="Xu X."/>
            <person name="Zhang Y."/>
            <person name="Luo S."/>
            <person name="Chen H."/>
            <person name="Gao J."/>
            <person name="Mao Z."/>
            <person name="Pires J.C."/>
            <person name="Luo M."/>
            <person name="Kudrna D."/>
            <person name="Wing R.A."/>
            <person name="Meyers B.C."/>
            <person name="Yi K."/>
            <person name="Kong H."/>
            <person name="Lavrijsen P."/>
            <person name="Sunseri F."/>
            <person name="Falavigna A."/>
            <person name="Ye Y."/>
            <person name="Leebens-Mack J.H."/>
            <person name="Chen G."/>
        </authorList>
    </citation>
    <scope>NUCLEOTIDE SEQUENCE [LARGE SCALE GENOMIC DNA]</scope>
    <source>
        <strain evidence="4">cv. DH0086</strain>
    </source>
</reference>
<dbReference type="AlphaFoldDB" id="A0A5P1DZR0"/>
<dbReference type="EMBL" id="CM007390">
    <property type="protein sequence ID" value="ONK55820.1"/>
    <property type="molecule type" value="Genomic_DNA"/>
</dbReference>
<dbReference type="Gramene" id="ONK55820">
    <property type="protein sequence ID" value="ONK55820"/>
    <property type="gene ID" value="A4U43_C10F1310"/>
</dbReference>
<dbReference type="PROSITE" id="PS51671">
    <property type="entry name" value="ACT"/>
    <property type="match status" value="1"/>
</dbReference>
<evidence type="ECO:0000259" key="2">
    <source>
        <dbReference type="PROSITE" id="PS51671"/>
    </source>
</evidence>
<gene>
    <name evidence="3" type="ORF">A4U43_C10F1310</name>
</gene>
<dbReference type="Proteomes" id="UP000243459">
    <property type="component" value="Chromosome 10"/>
</dbReference>
<dbReference type="OMA" id="VINIHCK"/>
<feature type="region of interest" description="Disordered" evidence="1">
    <location>
        <begin position="14"/>
        <end position="66"/>
    </location>
</feature>
<dbReference type="InterPro" id="IPR045865">
    <property type="entry name" value="ACT-like_dom_sf"/>
</dbReference>
<dbReference type="SUPFAM" id="SSF55021">
    <property type="entry name" value="ACT-like"/>
    <property type="match status" value="1"/>
</dbReference>
<proteinExistence type="predicted"/>
<name>A0A5P1DZR0_ASPOF</name>
<evidence type="ECO:0000313" key="4">
    <source>
        <dbReference type="Proteomes" id="UP000243459"/>
    </source>
</evidence>
<accession>A0A5P1DZR0</accession>
<sequence length="206" mass="23334">MEWTSSLDEYQKLVIRMNTPRRQRSKHGPPPPKRFGSYRISPLDPQKPTSPPTADGSWTPSTSRHHLGRKLADDRVIAYLEAVSQRLRSRTQIRFLAADLELTALELTGTDRLGLLSRDLAVLADLRCSIVEARVGTGRRPDRRRYFLKDVESGSQIEGFEKDDGDNFELRNVLNRVHDLKGSEGPPCLRIAVGHADRDPPDMNVR</sequence>
<keyword evidence="4" id="KW-1185">Reference proteome</keyword>
<feature type="domain" description="ACT" evidence="2">
    <location>
        <begin position="104"/>
        <end position="185"/>
    </location>
</feature>
<protein>
    <recommendedName>
        <fullName evidence="2">ACT domain-containing protein</fullName>
    </recommendedName>
</protein>
<organism evidence="3 4">
    <name type="scientific">Asparagus officinalis</name>
    <name type="common">Garden asparagus</name>
    <dbReference type="NCBI Taxonomy" id="4686"/>
    <lineage>
        <taxon>Eukaryota</taxon>
        <taxon>Viridiplantae</taxon>
        <taxon>Streptophyta</taxon>
        <taxon>Embryophyta</taxon>
        <taxon>Tracheophyta</taxon>
        <taxon>Spermatophyta</taxon>
        <taxon>Magnoliopsida</taxon>
        <taxon>Liliopsida</taxon>
        <taxon>Asparagales</taxon>
        <taxon>Asparagaceae</taxon>
        <taxon>Asparagoideae</taxon>
        <taxon>Asparagus</taxon>
    </lineage>
</organism>
<evidence type="ECO:0000313" key="3">
    <source>
        <dbReference type="EMBL" id="ONK55820.1"/>
    </source>
</evidence>
<dbReference type="InterPro" id="IPR002912">
    <property type="entry name" value="ACT_dom"/>
</dbReference>